<name>A0A437LYU0_9SPHN</name>
<gene>
    <name evidence="3" type="ORF">EOD43_19855</name>
</gene>
<sequence length="129" mass="14131">MCKLSLKDRIIIVVEDEYYLAQDLTFELVGEGATVIGPAASVEQALHLIEATPHIDGAVVDIRLGQETVFAAVDQLRTRGVPILFATGYERVAIPEKYWDILRCQKPVGSSVVGRILATRIEAGQTSQH</sequence>
<comment type="caution">
    <text evidence="3">The sequence shown here is derived from an EMBL/GenBank/DDBJ whole genome shotgun (WGS) entry which is preliminary data.</text>
</comment>
<keyword evidence="1" id="KW-0597">Phosphoprotein</keyword>
<dbReference type="InterPro" id="IPR001789">
    <property type="entry name" value="Sig_transdc_resp-reg_receiver"/>
</dbReference>
<evidence type="ECO:0000256" key="1">
    <source>
        <dbReference type="PROSITE-ProRule" id="PRU00169"/>
    </source>
</evidence>
<dbReference type="GO" id="GO:0000160">
    <property type="term" value="P:phosphorelay signal transduction system"/>
    <property type="evidence" value="ECO:0007669"/>
    <property type="project" value="InterPro"/>
</dbReference>
<dbReference type="RefSeq" id="WP_127745764.1">
    <property type="nucleotide sequence ID" value="NZ_SACN01000003.1"/>
</dbReference>
<evidence type="ECO:0000259" key="2">
    <source>
        <dbReference type="PROSITE" id="PS50110"/>
    </source>
</evidence>
<dbReference type="OrthoDB" id="582170at2"/>
<dbReference type="EMBL" id="SACN01000003">
    <property type="protein sequence ID" value="RVT90506.1"/>
    <property type="molecule type" value="Genomic_DNA"/>
</dbReference>
<dbReference type="AlphaFoldDB" id="A0A437LYU0"/>
<evidence type="ECO:0000313" key="4">
    <source>
        <dbReference type="Proteomes" id="UP000282971"/>
    </source>
</evidence>
<organism evidence="3 4">
    <name type="scientific">Sphingomonas crocodyli</name>
    <dbReference type="NCBI Taxonomy" id="1979270"/>
    <lineage>
        <taxon>Bacteria</taxon>
        <taxon>Pseudomonadati</taxon>
        <taxon>Pseudomonadota</taxon>
        <taxon>Alphaproteobacteria</taxon>
        <taxon>Sphingomonadales</taxon>
        <taxon>Sphingomonadaceae</taxon>
        <taxon>Sphingomonas</taxon>
    </lineage>
</organism>
<proteinExistence type="predicted"/>
<keyword evidence="4" id="KW-1185">Reference proteome</keyword>
<evidence type="ECO:0000313" key="3">
    <source>
        <dbReference type="EMBL" id="RVT90506.1"/>
    </source>
</evidence>
<dbReference type="SUPFAM" id="SSF52172">
    <property type="entry name" value="CheY-like"/>
    <property type="match status" value="1"/>
</dbReference>
<dbReference type="PROSITE" id="PS50110">
    <property type="entry name" value="RESPONSE_REGULATORY"/>
    <property type="match status" value="1"/>
</dbReference>
<accession>A0A437LYU0</accession>
<dbReference type="Gene3D" id="3.40.50.2300">
    <property type="match status" value="1"/>
</dbReference>
<feature type="modified residue" description="4-aspartylphosphate" evidence="1">
    <location>
        <position position="61"/>
    </location>
</feature>
<feature type="domain" description="Response regulatory" evidence="2">
    <location>
        <begin position="10"/>
        <end position="121"/>
    </location>
</feature>
<reference evidence="3 4" key="1">
    <citation type="submission" date="2019-01" db="EMBL/GenBank/DDBJ databases">
        <authorList>
            <person name="Chen W.-M."/>
        </authorList>
    </citation>
    <scope>NUCLEOTIDE SEQUENCE [LARGE SCALE GENOMIC DNA]</scope>
    <source>
        <strain evidence="3 4">CCP-7</strain>
    </source>
</reference>
<dbReference type="Proteomes" id="UP000282971">
    <property type="component" value="Unassembled WGS sequence"/>
</dbReference>
<protein>
    <submittedName>
        <fullName evidence="3">Response regulator</fullName>
    </submittedName>
</protein>
<dbReference type="InterPro" id="IPR011006">
    <property type="entry name" value="CheY-like_superfamily"/>
</dbReference>